<gene>
    <name evidence="7" type="ORF">ACH4OY_20260</name>
</gene>
<evidence type="ECO:0000256" key="5">
    <source>
        <dbReference type="SAM" id="SignalP"/>
    </source>
</evidence>
<dbReference type="InterPro" id="IPR028082">
    <property type="entry name" value="Peripla_BP_I"/>
</dbReference>
<reference evidence="7 8" key="1">
    <citation type="submission" date="2024-10" db="EMBL/GenBank/DDBJ databases">
        <title>The Natural Products Discovery Center: Release of the First 8490 Sequenced Strains for Exploring Actinobacteria Biosynthetic Diversity.</title>
        <authorList>
            <person name="Kalkreuter E."/>
            <person name="Kautsar S.A."/>
            <person name="Yang D."/>
            <person name="Bader C.D."/>
            <person name="Teijaro C.N."/>
            <person name="Fluegel L."/>
            <person name="Davis C.M."/>
            <person name="Simpson J.R."/>
            <person name="Lauterbach L."/>
            <person name="Steele A.D."/>
            <person name="Gui C."/>
            <person name="Meng S."/>
            <person name="Li G."/>
            <person name="Viehrig K."/>
            <person name="Ye F."/>
            <person name="Su P."/>
            <person name="Kiefer A.F."/>
            <person name="Nichols A."/>
            <person name="Cepeda A.J."/>
            <person name="Yan W."/>
            <person name="Fan B."/>
            <person name="Jiang Y."/>
            <person name="Adhikari A."/>
            <person name="Zheng C.-J."/>
            <person name="Schuster L."/>
            <person name="Cowan T.M."/>
            <person name="Smanski M.J."/>
            <person name="Chevrette M.G."/>
            <person name="De Carvalho L.P.S."/>
            <person name="Shen B."/>
        </authorList>
    </citation>
    <scope>NUCLEOTIDE SEQUENCE [LARGE SCALE GENOMIC DNA]</scope>
    <source>
        <strain evidence="7 8">NPDC021253</strain>
    </source>
</reference>
<feature type="signal peptide" evidence="5">
    <location>
        <begin position="1"/>
        <end position="25"/>
    </location>
</feature>
<evidence type="ECO:0000259" key="6">
    <source>
        <dbReference type="Pfam" id="PF13458"/>
    </source>
</evidence>
<dbReference type="InterPro" id="IPR028081">
    <property type="entry name" value="Leu-bd"/>
</dbReference>
<dbReference type="Pfam" id="PF13458">
    <property type="entry name" value="Peripla_BP_6"/>
    <property type="match status" value="1"/>
</dbReference>
<evidence type="ECO:0000313" key="8">
    <source>
        <dbReference type="Proteomes" id="UP001611075"/>
    </source>
</evidence>
<dbReference type="Proteomes" id="UP001611075">
    <property type="component" value="Unassembled WGS sequence"/>
</dbReference>
<keyword evidence="3 5" id="KW-0732">Signal</keyword>
<organism evidence="7 8">
    <name type="scientific">Micromonospora rubida</name>
    <dbReference type="NCBI Taxonomy" id="2697657"/>
    <lineage>
        <taxon>Bacteria</taxon>
        <taxon>Bacillati</taxon>
        <taxon>Actinomycetota</taxon>
        <taxon>Actinomycetes</taxon>
        <taxon>Micromonosporales</taxon>
        <taxon>Micromonosporaceae</taxon>
        <taxon>Micromonospora</taxon>
    </lineage>
</organism>
<dbReference type="PANTHER" id="PTHR30483">
    <property type="entry name" value="LEUCINE-SPECIFIC-BINDING PROTEIN"/>
    <property type="match status" value="1"/>
</dbReference>
<feature type="chain" id="PRO_5045301729" evidence="5">
    <location>
        <begin position="26"/>
        <end position="406"/>
    </location>
</feature>
<dbReference type="EMBL" id="JBIRPU010000014">
    <property type="protein sequence ID" value="MFI0794998.1"/>
    <property type="molecule type" value="Genomic_DNA"/>
</dbReference>
<dbReference type="SUPFAM" id="SSF53822">
    <property type="entry name" value="Periplasmic binding protein-like I"/>
    <property type="match status" value="1"/>
</dbReference>
<feature type="domain" description="Leucine-binding protein" evidence="6">
    <location>
        <begin position="41"/>
        <end position="366"/>
    </location>
</feature>
<dbReference type="InterPro" id="IPR051010">
    <property type="entry name" value="BCAA_transport"/>
</dbReference>
<dbReference type="PANTHER" id="PTHR30483:SF6">
    <property type="entry name" value="PERIPLASMIC BINDING PROTEIN OF ABC TRANSPORTER FOR NATURAL AMINO ACIDS"/>
    <property type="match status" value="1"/>
</dbReference>
<evidence type="ECO:0000256" key="1">
    <source>
        <dbReference type="ARBA" id="ARBA00010062"/>
    </source>
</evidence>
<keyword evidence="8" id="KW-1185">Reference proteome</keyword>
<sequence length="406" mass="42352">MSRTHVLRCLSIVATSLTLAASITACGDGKDSGDSSSGKDIVIGMVEDTSGGTAATSAEASTGISLAIDEINKAGGIGGRSLKLIRQNDGSQPSQTPAVLRKLVSDGARVIIMNSSSASAQQVKPVVEQEKIVAVSATNIATAIAEPPNNTFSFILANPITDIGTVYAAAFKKIGVARLAVITDDSPTMAGLNKGLLPIFEKSGITIVANEKAPLNSTDVAPQLSRIAAAKPDALFVSSLGGQLEVLFHNTANQIMPDLPRISLASIGNQPDTWKLAKPGAFRQLVYASAISADNTRSNELGEKLKAKLGAKYLGLTAFAAQGYDTVYLLKQAIEKAGVDSGPAQVRGGLEQISAYPASWGRQGFTMSFTSSKHVGSDGLCGIVLRRFNEQNQPGDNWADYQPQCS</sequence>
<comment type="caution">
    <text evidence="7">The sequence shown here is derived from an EMBL/GenBank/DDBJ whole genome shotgun (WGS) entry which is preliminary data.</text>
</comment>
<evidence type="ECO:0000256" key="4">
    <source>
        <dbReference type="ARBA" id="ARBA00022970"/>
    </source>
</evidence>
<dbReference type="PRINTS" id="PR00337">
    <property type="entry name" value="LEUILEVALBP"/>
</dbReference>
<keyword evidence="4" id="KW-0029">Amino-acid transport</keyword>
<proteinExistence type="inferred from homology"/>
<accession>A0ABW7SMV1</accession>
<protein>
    <submittedName>
        <fullName evidence="7">ABC transporter substrate-binding protein</fullName>
    </submittedName>
</protein>
<evidence type="ECO:0000256" key="3">
    <source>
        <dbReference type="ARBA" id="ARBA00022729"/>
    </source>
</evidence>
<dbReference type="PROSITE" id="PS51257">
    <property type="entry name" value="PROKAR_LIPOPROTEIN"/>
    <property type="match status" value="1"/>
</dbReference>
<comment type="similarity">
    <text evidence="1">Belongs to the leucine-binding protein family.</text>
</comment>
<dbReference type="RefSeq" id="WP_396681819.1">
    <property type="nucleotide sequence ID" value="NZ_JBIRPU010000014.1"/>
</dbReference>
<evidence type="ECO:0000313" key="7">
    <source>
        <dbReference type="EMBL" id="MFI0794998.1"/>
    </source>
</evidence>
<dbReference type="Gene3D" id="3.40.50.2300">
    <property type="match status" value="2"/>
</dbReference>
<dbReference type="InterPro" id="IPR000709">
    <property type="entry name" value="Leu_Ile_Val-bd"/>
</dbReference>
<evidence type="ECO:0000256" key="2">
    <source>
        <dbReference type="ARBA" id="ARBA00022448"/>
    </source>
</evidence>
<name>A0ABW7SMV1_9ACTN</name>
<keyword evidence="2" id="KW-0813">Transport</keyword>